<dbReference type="AlphaFoldDB" id="A0AAN8W7V5"/>
<keyword evidence="3" id="KW-1185">Reference proteome</keyword>
<sequence length="452" mass="48485">MNRSVDNTLETINAAATAIAAAENRPPHVSIQKRRWGSCWSLYWCFGSQKHRKRIGHADLVPETTAPGADAPAAENPLQPPAVVLPFVAPPSSPASFIQSEPPSSAQSPASLPSLTAISANIYSPGPYAHETQLVSPPVFSTFTTEPSTAPFTPPPESVHLTTPSSPEVPYAQLLDPSHQNGEVGQKFSLFPYEFPSYQLYPGSPVGQLISPSSGISCSGTSSPFPDPEFIAGGSHFLEFRTGDPPKLLNLDLLSSHKWGLREGSGLSTPDAVVANSPRDLHPDQQISEVPSPATLENGQPHDDTITHPRVSFELTAEDGLRCIEKQPSPLAHSVSVSLRHAAMAEKDAILVNGGNSHERHAFKMAEDEQKSTHVNVEESRQHHKHRTITLGSSKEFNFDNNDGGENPGIGSEWSANDEVIGKEDGSSNNWSFFPMLQPGAEAEAEGSNNVG</sequence>
<dbReference type="PANTHER" id="PTHR31798">
    <property type="entry name" value="HYDROXYPROLINE-RICH GLYCOPROTEIN-LIKE"/>
    <property type="match status" value="1"/>
</dbReference>
<reference evidence="2 3" key="1">
    <citation type="submission" date="2023-12" db="EMBL/GenBank/DDBJ databases">
        <title>A high-quality genome assembly for Dillenia turbinata (Dilleniales).</title>
        <authorList>
            <person name="Chanderbali A."/>
        </authorList>
    </citation>
    <scope>NUCLEOTIDE SEQUENCE [LARGE SCALE GENOMIC DNA]</scope>
    <source>
        <strain evidence="2">LSX21</strain>
        <tissue evidence="2">Leaf</tissue>
    </source>
</reference>
<dbReference type="Proteomes" id="UP001370490">
    <property type="component" value="Unassembled WGS sequence"/>
</dbReference>
<name>A0AAN8W7V5_9MAGN</name>
<protein>
    <submittedName>
        <fullName evidence="2">Uncharacterized protein</fullName>
    </submittedName>
</protein>
<accession>A0AAN8W7V5</accession>
<evidence type="ECO:0000313" key="2">
    <source>
        <dbReference type="EMBL" id="KAK6947799.1"/>
    </source>
</evidence>
<feature type="region of interest" description="Disordered" evidence="1">
    <location>
        <begin position="396"/>
        <end position="415"/>
    </location>
</feature>
<organism evidence="2 3">
    <name type="scientific">Dillenia turbinata</name>
    <dbReference type="NCBI Taxonomy" id="194707"/>
    <lineage>
        <taxon>Eukaryota</taxon>
        <taxon>Viridiplantae</taxon>
        <taxon>Streptophyta</taxon>
        <taxon>Embryophyta</taxon>
        <taxon>Tracheophyta</taxon>
        <taxon>Spermatophyta</taxon>
        <taxon>Magnoliopsida</taxon>
        <taxon>eudicotyledons</taxon>
        <taxon>Gunneridae</taxon>
        <taxon>Pentapetalae</taxon>
        <taxon>Dilleniales</taxon>
        <taxon>Dilleniaceae</taxon>
        <taxon>Dillenia</taxon>
    </lineage>
</organism>
<gene>
    <name evidence="2" type="ORF">RJ641_001272</name>
</gene>
<evidence type="ECO:0000256" key="1">
    <source>
        <dbReference type="SAM" id="MobiDB-lite"/>
    </source>
</evidence>
<feature type="region of interest" description="Disordered" evidence="1">
    <location>
        <begin position="265"/>
        <end position="287"/>
    </location>
</feature>
<comment type="caution">
    <text evidence="2">The sequence shown here is derived from an EMBL/GenBank/DDBJ whole genome shotgun (WGS) entry which is preliminary data.</text>
</comment>
<dbReference type="InterPro" id="IPR040420">
    <property type="entry name" value="At1g76660-like"/>
</dbReference>
<feature type="region of interest" description="Disordered" evidence="1">
    <location>
        <begin position="146"/>
        <end position="165"/>
    </location>
</feature>
<dbReference type="PANTHER" id="PTHR31798:SF2">
    <property type="entry name" value="HYDROXYPROLINE-RICH GLYCOPROTEIN FAMILY PROTEIN"/>
    <property type="match status" value="1"/>
</dbReference>
<evidence type="ECO:0000313" key="3">
    <source>
        <dbReference type="Proteomes" id="UP001370490"/>
    </source>
</evidence>
<dbReference type="EMBL" id="JBAMMX010000001">
    <property type="protein sequence ID" value="KAK6947799.1"/>
    <property type="molecule type" value="Genomic_DNA"/>
</dbReference>
<proteinExistence type="predicted"/>